<evidence type="ECO:0000313" key="1">
    <source>
        <dbReference type="EMBL" id="JAN40057.1"/>
    </source>
</evidence>
<dbReference type="OrthoDB" id="6334554at2759"/>
<accession>A0A0P5QL11</accession>
<reference evidence="1" key="1">
    <citation type="submission" date="2015-10" db="EMBL/GenBank/DDBJ databases">
        <title>EvidentialGene: Evidence-directed Construction of Complete mRNA Transcriptomes without Genomes.</title>
        <authorList>
            <person name="Gilbert D.G."/>
        </authorList>
    </citation>
    <scope>NUCLEOTIDE SEQUENCE</scope>
</reference>
<proteinExistence type="predicted"/>
<organism evidence="1">
    <name type="scientific">Daphnia magna</name>
    <dbReference type="NCBI Taxonomy" id="35525"/>
    <lineage>
        <taxon>Eukaryota</taxon>
        <taxon>Metazoa</taxon>
        <taxon>Ecdysozoa</taxon>
        <taxon>Arthropoda</taxon>
        <taxon>Crustacea</taxon>
        <taxon>Branchiopoda</taxon>
        <taxon>Diplostraca</taxon>
        <taxon>Cladocera</taxon>
        <taxon>Anomopoda</taxon>
        <taxon>Daphniidae</taxon>
        <taxon>Daphnia</taxon>
    </lineage>
</organism>
<sequence>MEEKIDDWEDIICRGFQKVVQVQDQETGECWTVAKETDCSGECSDSKAICTRIRQSVNGWKVPIEYSLLGSHSSFKAESVQPVFATMDADSHTSKPSWTCENDKFSDKTAIIATLPSSGKLPAFCRKRRCSTSSGGAKTDSPVKLATNPNGKSAIERFLEGREWLLFVGRLLFAFLVLLSPGYFFPLLFFIRTYCHYWKHSAAGDQEEEIVERTYSGPFSFFHSKTFLKYSCRVCRERMKTEKMFRIHSKIGPSSFKKNASFPLPDDYECPHNHDDY</sequence>
<dbReference type="AlphaFoldDB" id="A0A0P5QL11"/>
<name>A0A0P5QL11_9CRUS</name>
<dbReference type="EMBL" id="GDIQ01054680">
    <property type="protein sequence ID" value="JAN40057.1"/>
    <property type="molecule type" value="Transcribed_RNA"/>
</dbReference>
<protein>
    <submittedName>
        <fullName evidence="1">Uncharacterized protein</fullName>
    </submittedName>
</protein>